<name>J0H2W8_RHILT</name>
<evidence type="ECO:0000256" key="1">
    <source>
        <dbReference type="SAM" id="MobiDB-lite"/>
    </source>
</evidence>
<dbReference type="EMBL" id="JH719381">
    <property type="protein sequence ID" value="EJB04330.1"/>
    <property type="molecule type" value="Genomic_DNA"/>
</dbReference>
<evidence type="ECO:0000313" key="3">
    <source>
        <dbReference type="Proteomes" id="UP000005092"/>
    </source>
</evidence>
<accession>J0H2W8</accession>
<protein>
    <submittedName>
        <fullName evidence="2">Uncharacterized protein</fullName>
    </submittedName>
</protein>
<organism evidence="2 3">
    <name type="scientific">Rhizobium leguminosarum bv. trifolii WSM597</name>
    <dbReference type="NCBI Taxonomy" id="754764"/>
    <lineage>
        <taxon>Bacteria</taxon>
        <taxon>Pseudomonadati</taxon>
        <taxon>Pseudomonadota</taxon>
        <taxon>Alphaproteobacteria</taxon>
        <taxon>Hyphomicrobiales</taxon>
        <taxon>Rhizobiaceae</taxon>
        <taxon>Rhizobium/Agrobacterium group</taxon>
        <taxon>Rhizobium</taxon>
    </lineage>
</organism>
<dbReference type="HOGENOM" id="CLU_1223933_0_0_5"/>
<feature type="region of interest" description="Disordered" evidence="1">
    <location>
        <begin position="104"/>
        <end position="132"/>
    </location>
</feature>
<feature type="region of interest" description="Disordered" evidence="1">
    <location>
        <begin position="80"/>
        <end position="99"/>
    </location>
</feature>
<proteinExistence type="predicted"/>
<evidence type="ECO:0000313" key="2">
    <source>
        <dbReference type="EMBL" id="EJB04330.1"/>
    </source>
</evidence>
<gene>
    <name evidence="2" type="ORF">Rleg9DRAFT_3181</name>
</gene>
<reference evidence="2 3" key="1">
    <citation type="submission" date="2012-02" db="EMBL/GenBank/DDBJ databases">
        <title>Improved High-Quality Draft Sequence of Rhizobium leguminosarum bv. trifolii WSM597.</title>
        <authorList>
            <consortium name="US DOE Joint Genome Institute"/>
            <person name="Lucas S."/>
            <person name="Han J."/>
            <person name="Lapidus A."/>
            <person name="Cheng J.-F."/>
            <person name="Goodwin L."/>
            <person name="Pitluck S."/>
            <person name="Peters L."/>
            <person name="Ovchinnikova G."/>
            <person name="Held B."/>
            <person name="Detter J.C."/>
            <person name="Han C."/>
            <person name="Tapia R."/>
            <person name="Land M."/>
            <person name="Hauser L."/>
            <person name="Kyrpides N."/>
            <person name="Ivanova N."/>
            <person name="Pagani I."/>
            <person name="Brau L."/>
            <person name="Yates R."/>
            <person name="O'Hara G."/>
            <person name="Rui T."/>
            <person name="Howieson J."/>
            <person name="Reeve W."/>
            <person name="Woyke T."/>
        </authorList>
    </citation>
    <scope>NUCLEOTIDE SEQUENCE [LARGE SCALE GENOMIC DNA]</scope>
    <source>
        <strain evidence="2 3">WSM597</strain>
    </source>
</reference>
<sequence>MPSASARSIRSMLPSRRLEANATANVGATRHRVEPGSAMCHPLHQRRVWQNSPQPPSSQASSLGSMAPLVGAAWILGSSPRRTEGGVSPVANSATDDGRESVIAPSALSAQPPSRRTVKRVGSGFGETPPQPPSFQALSLESMAPWWAAWILGSSPRRTEGGVICGARTARNRGAAAIFTWASQPTHLRSGRLHDGIPATDPKNSGRLNIRSLVIRSGSYGNGVRR</sequence>
<dbReference type="AlphaFoldDB" id="J0H2W8"/>
<dbReference type="Proteomes" id="UP000005092">
    <property type="component" value="Unassembled WGS sequence"/>
</dbReference>